<proteinExistence type="predicted"/>
<organism evidence="2 3">
    <name type="scientific">Colletotrichum tanaceti</name>
    <dbReference type="NCBI Taxonomy" id="1306861"/>
    <lineage>
        <taxon>Eukaryota</taxon>
        <taxon>Fungi</taxon>
        <taxon>Dikarya</taxon>
        <taxon>Ascomycota</taxon>
        <taxon>Pezizomycotina</taxon>
        <taxon>Sordariomycetes</taxon>
        <taxon>Hypocreomycetidae</taxon>
        <taxon>Glomerellales</taxon>
        <taxon>Glomerellaceae</taxon>
        <taxon>Colletotrichum</taxon>
        <taxon>Colletotrichum destructivum species complex</taxon>
    </lineage>
</organism>
<gene>
    <name evidence="2" type="ORF">CTA1_8499</name>
</gene>
<feature type="region of interest" description="Disordered" evidence="1">
    <location>
        <begin position="62"/>
        <end position="95"/>
    </location>
</feature>
<dbReference type="Proteomes" id="UP000310108">
    <property type="component" value="Unassembled WGS sequence"/>
</dbReference>
<dbReference type="AlphaFoldDB" id="A0A4U6X533"/>
<keyword evidence="3" id="KW-1185">Reference proteome</keyword>
<evidence type="ECO:0000256" key="1">
    <source>
        <dbReference type="SAM" id="MobiDB-lite"/>
    </source>
</evidence>
<name>A0A4U6X533_9PEZI</name>
<comment type="caution">
    <text evidence="2">The sequence shown here is derived from an EMBL/GenBank/DDBJ whole genome shotgun (WGS) entry which is preliminary data.</text>
</comment>
<sequence length="95" mass="10288">MANRLEAAGTMAATVDALFAPLADSDIALRNANEVDFRHARARSEVMAVRLSAFFPAEQVHDDKREAMAKARTPAPPPSTTDDLYGTSGNSQTRR</sequence>
<evidence type="ECO:0000313" key="2">
    <source>
        <dbReference type="EMBL" id="TKW50144.1"/>
    </source>
</evidence>
<evidence type="ECO:0000313" key="3">
    <source>
        <dbReference type="Proteomes" id="UP000310108"/>
    </source>
</evidence>
<protein>
    <submittedName>
        <fullName evidence="2">Uncharacterized protein</fullName>
    </submittedName>
</protein>
<accession>A0A4U6X533</accession>
<dbReference type="EMBL" id="PJEX01000433">
    <property type="protein sequence ID" value="TKW50144.1"/>
    <property type="molecule type" value="Genomic_DNA"/>
</dbReference>
<reference evidence="2 3" key="1">
    <citation type="journal article" date="2019" name="PLoS ONE">
        <title>Comparative genome analysis indicates high evolutionary potential of pathogenicity genes in Colletotrichum tanaceti.</title>
        <authorList>
            <person name="Lelwala R.V."/>
            <person name="Korhonen P.K."/>
            <person name="Young N.D."/>
            <person name="Scott J.B."/>
            <person name="Ades P.A."/>
            <person name="Gasser R.B."/>
            <person name="Taylor P.W.J."/>
        </authorList>
    </citation>
    <scope>NUCLEOTIDE SEQUENCE [LARGE SCALE GENOMIC DNA]</scope>
    <source>
        <strain evidence="2">BRIP57314</strain>
    </source>
</reference>